<accession>A0A9P5XA49</accession>
<feature type="compositionally biased region" description="Acidic residues" evidence="1">
    <location>
        <begin position="225"/>
        <end position="234"/>
    </location>
</feature>
<evidence type="ECO:0000313" key="3">
    <source>
        <dbReference type="Proteomes" id="UP000807342"/>
    </source>
</evidence>
<dbReference type="AlphaFoldDB" id="A0A9P5XA49"/>
<dbReference type="SUPFAM" id="SSF52047">
    <property type="entry name" value="RNI-like"/>
    <property type="match status" value="1"/>
</dbReference>
<dbReference type="Proteomes" id="UP000807342">
    <property type="component" value="Unassembled WGS sequence"/>
</dbReference>
<sequence>MAGYMPWPLDIRIQWKQLTTLNLGSSSFYIDEVTKVLTMCPNLEVCSVSLSTSGNQSPLITPPPPLPSLQIAELCLPKLRTLSIFNCSSWNDHVIVLFENLSTPALRHLSYRRTVRVWPDSPVTRDADNAFMAALCAFLRRLVLPLEELEFYTRPFIGNNVLKILPLVPGLKRLSLRGYSMDSRYHLDSPSLIIRMDDEFLEYFIPDTNKHASGRISPLALSDISDGENDEDDHDGSPPR</sequence>
<keyword evidence="3" id="KW-1185">Reference proteome</keyword>
<dbReference type="EMBL" id="MU151196">
    <property type="protein sequence ID" value="KAF9447527.1"/>
    <property type="molecule type" value="Genomic_DNA"/>
</dbReference>
<name>A0A9P5XA49_9AGAR</name>
<organism evidence="2 3">
    <name type="scientific">Macrolepiota fuliginosa MF-IS2</name>
    <dbReference type="NCBI Taxonomy" id="1400762"/>
    <lineage>
        <taxon>Eukaryota</taxon>
        <taxon>Fungi</taxon>
        <taxon>Dikarya</taxon>
        <taxon>Basidiomycota</taxon>
        <taxon>Agaricomycotina</taxon>
        <taxon>Agaricomycetes</taxon>
        <taxon>Agaricomycetidae</taxon>
        <taxon>Agaricales</taxon>
        <taxon>Agaricineae</taxon>
        <taxon>Agaricaceae</taxon>
        <taxon>Macrolepiota</taxon>
    </lineage>
</organism>
<evidence type="ECO:0008006" key="4">
    <source>
        <dbReference type="Google" id="ProtNLM"/>
    </source>
</evidence>
<gene>
    <name evidence="2" type="ORF">P691DRAFT_760723</name>
</gene>
<dbReference type="Gene3D" id="3.80.10.10">
    <property type="entry name" value="Ribonuclease Inhibitor"/>
    <property type="match status" value="1"/>
</dbReference>
<feature type="region of interest" description="Disordered" evidence="1">
    <location>
        <begin position="220"/>
        <end position="240"/>
    </location>
</feature>
<proteinExistence type="predicted"/>
<comment type="caution">
    <text evidence="2">The sequence shown here is derived from an EMBL/GenBank/DDBJ whole genome shotgun (WGS) entry which is preliminary data.</text>
</comment>
<evidence type="ECO:0000313" key="2">
    <source>
        <dbReference type="EMBL" id="KAF9447527.1"/>
    </source>
</evidence>
<dbReference type="InterPro" id="IPR032675">
    <property type="entry name" value="LRR_dom_sf"/>
</dbReference>
<reference evidence="2" key="1">
    <citation type="submission" date="2020-11" db="EMBL/GenBank/DDBJ databases">
        <authorList>
            <consortium name="DOE Joint Genome Institute"/>
            <person name="Ahrendt S."/>
            <person name="Riley R."/>
            <person name="Andreopoulos W."/>
            <person name="Labutti K."/>
            <person name="Pangilinan J."/>
            <person name="Ruiz-Duenas F.J."/>
            <person name="Barrasa J.M."/>
            <person name="Sanchez-Garcia M."/>
            <person name="Camarero S."/>
            <person name="Miyauchi S."/>
            <person name="Serrano A."/>
            <person name="Linde D."/>
            <person name="Babiker R."/>
            <person name="Drula E."/>
            <person name="Ayuso-Fernandez I."/>
            <person name="Pacheco R."/>
            <person name="Padilla G."/>
            <person name="Ferreira P."/>
            <person name="Barriuso J."/>
            <person name="Kellner H."/>
            <person name="Castanera R."/>
            <person name="Alfaro M."/>
            <person name="Ramirez L."/>
            <person name="Pisabarro A.G."/>
            <person name="Kuo A."/>
            <person name="Tritt A."/>
            <person name="Lipzen A."/>
            <person name="He G."/>
            <person name="Yan M."/>
            <person name="Ng V."/>
            <person name="Cullen D."/>
            <person name="Martin F."/>
            <person name="Rosso M.-N."/>
            <person name="Henrissat B."/>
            <person name="Hibbett D."/>
            <person name="Martinez A.T."/>
            <person name="Grigoriev I.V."/>
        </authorList>
    </citation>
    <scope>NUCLEOTIDE SEQUENCE</scope>
    <source>
        <strain evidence="2">MF-IS2</strain>
    </source>
</reference>
<evidence type="ECO:0000256" key="1">
    <source>
        <dbReference type="SAM" id="MobiDB-lite"/>
    </source>
</evidence>
<protein>
    <recommendedName>
        <fullName evidence="4">F-box domain-containing protein</fullName>
    </recommendedName>
</protein>